<comment type="caution">
    <text evidence="1">The sequence shown here is derived from an EMBL/GenBank/DDBJ whole genome shotgun (WGS) entry which is preliminary data.</text>
</comment>
<dbReference type="Gene3D" id="3.10.450.50">
    <property type="match status" value="1"/>
</dbReference>
<keyword evidence="2" id="KW-1185">Reference proteome</keyword>
<proteinExistence type="predicted"/>
<name>A0ABU3BF33_9FLAO</name>
<sequence>MIRFLTLCLFLFSIDGFTQKDTAALQEEINQEVWNAFQNAFQTLDGEALNATYAETVLRVTPSGIDTQNSFKAKNLERFMGYEKEGVSITLDFWFDSRHTNTTASYEVGFYRIGFIKNNETTYSYGQFHIVIQKLNGQWKITQDWDTDTINGEKIGAQDFGKRAPLKF</sequence>
<accession>A0ABU3BF33</accession>
<dbReference type="SUPFAM" id="SSF54427">
    <property type="entry name" value="NTF2-like"/>
    <property type="match status" value="1"/>
</dbReference>
<reference evidence="1 2" key="1">
    <citation type="submission" date="2023-09" db="EMBL/GenBank/DDBJ databases">
        <authorList>
            <person name="Rey-Velasco X."/>
        </authorList>
    </citation>
    <scope>NUCLEOTIDE SEQUENCE [LARGE SCALE GENOMIC DNA]</scope>
    <source>
        <strain evidence="1 2">P007</strain>
    </source>
</reference>
<evidence type="ECO:0000313" key="2">
    <source>
        <dbReference type="Proteomes" id="UP001250662"/>
    </source>
</evidence>
<evidence type="ECO:0008006" key="3">
    <source>
        <dbReference type="Google" id="ProtNLM"/>
    </source>
</evidence>
<dbReference type="RefSeq" id="WP_311387026.1">
    <property type="nucleotide sequence ID" value="NZ_JAVRHU010000001.1"/>
</dbReference>
<gene>
    <name evidence="1" type="ORF">RM520_03815</name>
</gene>
<evidence type="ECO:0000313" key="1">
    <source>
        <dbReference type="EMBL" id="MDT0620738.1"/>
    </source>
</evidence>
<dbReference type="EMBL" id="JAVRHU010000001">
    <property type="protein sequence ID" value="MDT0620738.1"/>
    <property type="molecule type" value="Genomic_DNA"/>
</dbReference>
<dbReference type="InterPro" id="IPR032710">
    <property type="entry name" value="NTF2-like_dom_sf"/>
</dbReference>
<protein>
    <recommendedName>
        <fullName evidence="3">DUF4440 domain-containing protein</fullName>
    </recommendedName>
</protein>
<organism evidence="1 2">
    <name type="scientific">Croceitalea vernalis</name>
    <dbReference type="NCBI Taxonomy" id="3075599"/>
    <lineage>
        <taxon>Bacteria</taxon>
        <taxon>Pseudomonadati</taxon>
        <taxon>Bacteroidota</taxon>
        <taxon>Flavobacteriia</taxon>
        <taxon>Flavobacteriales</taxon>
        <taxon>Flavobacteriaceae</taxon>
        <taxon>Croceitalea</taxon>
    </lineage>
</organism>
<dbReference type="Proteomes" id="UP001250662">
    <property type="component" value="Unassembled WGS sequence"/>
</dbReference>